<proteinExistence type="inferred from homology"/>
<dbReference type="SUPFAM" id="SSF53335">
    <property type="entry name" value="S-adenosyl-L-methionine-dependent methyltransferases"/>
    <property type="match status" value="1"/>
</dbReference>
<dbReference type="Gene3D" id="3.40.50.150">
    <property type="entry name" value="Vaccinia Virus protein VP39"/>
    <property type="match status" value="1"/>
</dbReference>
<dbReference type="PROSITE" id="PS51686">
    <property type="entry name" value="SAM_MT_RSMB_NOP"/>
    <property type="match status" value="1"/>
</dbReference>
<evidence type="ECO:0000256" key="6">
    <source>
        <dbReference type="PROSITE-ProRule" id="PRU01023"/>
    </source>
</evidence>
<dbReference type="GO" id="GO:0001510">
    <property type="term" value="P:RNA methylation"/>
    <property type="evidence" value="ECO:0007669"/>
    <property type="project" value="InterPro"/>
</dbReference>
<keyword evidence="5 6" id="KW-0694">RNA-binding</keyword>
<gene>
    <name evidence="8" type="ORF">IAD20_05720</name>
</gene>
<comment type="similarity">
    <text evidence="1 6">Belongs to the class I-like SAM-binding methyltransferase superfamily. RsmB/NOP family.</text>
</comment>
<dbReference type="GO" id="GO:0006355">
    <property type="term" value="P:regulation of DNA-templated transcription"/>
    <property type="evidence" value="ECO:0007669"/>
    <property type="project" value="InterPro"/>
</dbReference>
<protein>
    <submittedName>
        <fullName evidence="8">Methyltransferase domain-containing protein</fullName>
    </submittedName>
</protein>
<dbReference type="Pfam" id="PF01189">
    <property type="entry name" value="Methyltr_RsmB-F"/>
    <property type="match status" value="1"/>
</dbReference>
<dbReference type="SUPFAM" id="SSF48013">
    <property type="entry name" value="NusB-like"/>
    <property type="match status" value="1"/>
</dbReference>
<sequence length="421" mass="47352">MPDNRATAVQILFQTFSRRSFLDFEPMNGLSPADRSFVKMLVMTTVRRYEFIRKVIRQFARKKLPPKAAYAQYALACAVCELLFMNTPDYAVINSCVNLVKKNCDRYVAGFVNAVLRKIAAEKELLKQHDKGEFFTPAFFELLNCDYSSRTIREIQKISLTEPPLAVTVKDNPRLWAEKLAGKYLDGTTVVLPQTGQIRELEGYAEGCWWVQDYAASLAVGALDDLSGKRVLDLCAAPGGKTAQLLNRGARVTSLDNAQQRLATLRENMQRLHLQPEKIICADALHYLADFNEEPFDAVLLDAPCSGTGVFRRHPEIVHIKNRQDTVNQAGLQKQLLERISPVLKTGGSLIYCTCSIAKNEGEAQITAFLESHPDFRLEPLKSERFPEIITPEGFIRTLPCHLTEFGGCDAFFIAKLIKVR</sequence>
<dbReference type="InterPro" id="IPR018314">
    <property type="entry name" value="RsmB/NOL1/NOP2-like_CS"/>
</dbReference>
<feature type="active site" description="Nucleophile" evidence="6">
    <location>
        <position position="355"/>
    </location>
</feature>
<dbReference type="Pfam" id="PF01029">
    <property type="entry name" value="NusB"/>
    <property type="match status" value="1"/>
</dbReference>
<dbReference type="EMBL" id="DVNC01000037">
    <property type="protein sequence ID" value="HIU53561.1"/>
    <property type="molecule type" value="Genomic_DNA"/>
</dbReference>
<dbReference type="Gene3D" id="1.10.940.10">
    <property type="entry name" value="NusB-like"/>
    <property type="match status" value="1"/>
</dbReference>
<evidence type="ECO:0000313" key="9">
    <source>
        <dbReference type="Proteomes" id="UP000824107"/>
    </source>
</evidence>
<accession>A0A9D1M4S0</accession>
<evidence type="ECO:0000256" key="4">
    <source>
        <dbReference type="ARBA" id="ARBA00022691"/>
    </source>
</evidence>
<dbReference type="PANTHER" id="PTHR22807:SF61">
    <property type="entry name" value="NOL1_NOP2_SUN FAMILY PROTEIN _ ANTITERMINATION NUSB DOMAIN-CONTAINING PROTEIN"/>
    <property type="match status" value="1"/>
</dbReference>
<dbReference type="PANTHER" id="PTHR22807">
    <property type="entry name" value="NOP2 YEAST -RELATED NOL1/NOP2/FMU SUN DOMAIN-CONTAINING"/>
    <property type="match status" value="1"/>
</dbReference>
<reference evidence="8" key="1">
    <citation type="submission" date="2020-10" db="EMBL/GenBank/DDBJ databases">
        <authorList>
            <person name="Gilroy R."/>
        </authorList>
    </citation>
    <scope>NUCLEOTIDE SEQUENCE</scope>
    <source>
        <strain evidence="8">ChiW3-316</strain>
    </source>
</reference>
<dbReference type="InterPro" id="IPR029063">
    <property type="entry name" value="SAM-dependent_MTases_sf"/>
</dbReference>
<dbReference type="InterPro" id="IPR049560">
    <property type="entry name" value="MeTrfase_RsmB-F_NOP2_cat"/>
</dbReference>
<keyword evidence="3 6" id="KW-0808">Transferase</keyword>
<organism evidence="8 9">
    <name type="scientific">Candidatus Scatocola faecipullorum</name>
    <dbReference type="NCBI Taxonomy" id="2840917"/>
    <lineage>
        <taxon>Bacteria</taxon>
        <taxon>Pseudomonadati</taxon>
        <taxon>Pseudomonadota</taxon>
        <taxon>Alphaproteobacteria</taxon>
        <taxon>Rhodospirillales</taxon>
        <taxon>Rhodospirillaceae</taxon>
        <taxon>Rhodospirillaceae incertae sedis</taxon>
        <taxon>Candidatus Scatocola</taxon>
    </lineage>
</organism>
<feature type="domain" description="SAM-dependent MTase RsmB/NOP-type" evidence="7">
    <location>
        <begin position="128"/>
        <end position="420"/>
    </location>
</feature>
<dbReference type="AlphaFoldDB" id="A0A9D1M4S0"/>
<feature type="binding site" evidence="6">
    <location>
        <position position="302"/>
    </location>
    <ligand>
        <name>S-adenosyl-L-methionine</name>
        <dbReference type="ChEBI" id="CHEBI:59789"/>
    </ligand>
</feature>
<evidence type="ECO:0000256" key="5">
    <source>
        <dbReference type="ARBA" id="ARBA00022884"/>
    </source>
</evidence>
<dbReference type="Proteomes" id="UP000824107">
    <property type="component" value="Unassembled WGS sequence"/>
</dbReference>
<dbReference type="InterPro" id="IPR035926">
    <property type="entry name" value="NusB-like_sf"/>
</dbReference>
<dbReference type="PROSITE" id="PS01153">
    <property type="entry name" value="NOL1_NOP2_SUN"/>
    <property type="match status" value="1"/>
</dbReference>
<name>A0A9D1M4S0_9PROT</name>
<feature type="binding site" evidence="6">
    <location>
        <position position="283"/>
    </location>
    <ligand>
        <name>S-adenosyl-L-methionine</name>
        <dbReference type="ChEBI" id="CHEBI:59789"/>
    </ligand>
</feature>
<evidence type="ECO:0000256" key="1">
    <source>
        <dbReference type="ARBA" id="ARBA00007494"/>
    </source>
</evidence>
<evidence type="ECO:0000256" key="2">
    <source>
        <dbReference type="ARBA" id="ARBA00022603"/>
    </source>
</evidence>
<comment type="caution">
    <text evidence="8">The sequence shown here is derived from an EMBL/GenBank/DDBJ whole genome shotgun (WGS) entry which is preliminary data.</text>
</comment>
<reference evidence="8" key="2">
    <citation type="journal article" date="2021" name="PeerJ">
        <title>Extensive microbial diversity within the chicken gut microbiome revealed by metagenomics and culture.</title>
        <authorList>
            <person name="Gilroy R."/>
            <person name="Ravi A."/>
            <person name="Getino M."/>
            <person name="Pursley I."/>
            <person name="Horton D.L."/>
            <person name="Alikhan N.F."/>
            <person name="Baker D."/>
            <person name="Gharbi K."/>
            <person name="Hall N."/>
            <person name="Watson M."/>
            <person name="Adriaenssens E.M."/>
            <person name="Foster-Nyarko E."/>
            <person name="Jarju S."/>
            <person name="Secka A."/>
            <person name="Antonio M."/>
            <person name="Oren A."/>
            <person name="Chaudhuri R.R."/>
            <person name="La Ragione R."/>
            <person name="Hildebrand F."/>
            <person name="Pallen M.J."/>
        </authorList>
    </citation>
    <scope>NUCLEOTIDE SEQUENCE</scope>
    <source>
        <strain evidence="8">ChiW3-316</strain>
    </source>
</reference>
<dbReference type="CDD" id="cd02440">
    <property type="entry name" value="AdoMet_MTases"/>
    <property type="match status" value="1"/>
</dbReference>
<feature type="binding site" evidence="6">
    <location>
        <begin position="235"/>
        <end position="241"/>
    </location>
    <ligand>
        <name>S-adenosyl-L-methionine</name>
        <dbReference type="ChEBI" id="CHEBI:59789"/>
    </ligand>
</feature>
<dbReference type="GO" id="GO:0008173">
    <property type="term" value="F:RNA methyltransferase activity"/>
    <property type="evidence" value="ECO:0007669"/>
    <property type="project" value="InterPro"/>
</dbReference>
<keyword evidence="4 6" id="KW-0949">S-adenosyl-L-methionine</keyword>
<dbReference type="GO" id="GO:0003723">
    <property type="term" value="F:RNA binding"/>
    <property type="evidence" value="ECO:0007669"/>
    <property type="project" value="UniProtKB-UniRule"/>
</dbReference>
<dbReference type="InterPro" id="IPR006027">
    <property type="entry name" value="NusB_RsmB_TIM44"/>
</dbReference>
<dbReference type="InterPro" id="IPR023267">
    <property type="entry name" value="RCMT"/>
</dbReference>
<dbReference type="PRINTS" id="PR02008">
    <property type="entry name" value="RCMTFAMILY"/>
</dbReference>
<keyword evidence="2 6" id="KW-0489">Methyltransferase</keyword>
<evidence type="ECO:0000313" key="8">
    <source>
        <dbReference type="EMBL" id="HIU53561.1"/>
    </source>
</evidence>
<evidence type="ECO:0000256" key="3">
    <source>
        <dbReference type="ARBA" id="ARBA00022679"/>
    </source>
</evidence>
<evidence type="ECO:0000259" key="7">
    <source>
        <dbReference type="PROSITE" id="PS51686"/>
    </source>
</evidence>
<feature type="binding site" evidence="6">
    <location>
        <position position="256"/>
    </location>
    <ligand>
        <name>S-adenosyl-L-methionine</name>
        <dbReference type="ChEBI" id="CHEBI:59789"/>
    </ligand>
</feature>
<dbReference type="InterPro" id="IPR001678">
    <property type="entry name" value="MeTrfase_RsmB-F_NOP2_dom"/>
</dbReference>